<keyword evidence="2" id="KW-0732">Signal</keyword>
<feature type="compositionally biased region" description="Basic residues" evidence="1">
    <location>
        <begin position="248"/>
        <end position="257"/>
    </location>
</feature>
<keyword evidence="4" id="KW-1185">Reference proteome</keyword>
<evidence type="ECO:0000256" key="2">
    <source>
        <dbReference type="SAM" id="SignalP"/>
    </source>
</evidence>
<accession>A0A3L8S646</accession>
<reference evidence="3 4" key="1">
    <citation type="journal article" date="2018" name="Proc. R. Soc. B">
        <title>A non-coding region near Follistatin controls head colour polymorphism in the Gouldian finch.</title>
        <authorList>
            <person name="Toomey M.B."/>
            <person name="Marques C.I."/>
            <person name="Andrade P."/>
            <person name="Araujo P.M."/>
            <person name="Sabatino S."/>
            <person name="Gazda M.A."/>
            <person name="Afonso S."/>
            <person name="Lopes R.J."/>
            <person name="Corbo J.C."/>
            <person name="Carneiro M."/>
        </authorList>
    </citation>
    <scope>NUCLEOTIDE SEQUENCE [LARGE SCALE GENOMIC DNA]</scope>
    <source>
        <strain evidence="3">Red01</strain>
        <tissue evidence="3">Muscle</tissue>
    </source>
</reference>
<dbReference type="Proteomes" id="UP000276834">
    <property type="component" value="Unassembled WGS sequence"/>
</dbReference>
<evidence type="ECO:0000313" key="3">
    <source>
        <dbReference type="EMBL" id="RLV97474.1"/>
    </source>
</evidence>
<name>A0A3L8S646_CHLGU</name>
<dbReference type="OrthoDB" id="7608935at2759"/>
<comment type="caution">
    <text evidence="3">The sequence shown here is derived from an EMBL/GenBank/DDBJ whole genome shotgun (WGS) entry which is preliminary data.</text>
</comment>
<evidence type="ECO:0000313" key="4">
    <source>
        <dbReference type="Proteomes" id="UP000276834"/>
    </source>
</evidence>
<protein>
    <submittedName>
        <fullName evidence="3">Uncharacterized protein</fullName>
    </submittedName>
</protein>
<gene>
    <name evidence="3" type="ORF">DV515_00011764</name>
</gene>
<feature type="compositionally biased region" description="Basic residues" evidence="1">
    <location>
        <begin position="271"/>
        <end position="281"/>
    </location>
</feature>
<proteinExistence type="predicted"/>
<evidence type="ECO:0000256" key="1">
    <source>
        <dbReference type="SAM" id="MobiDB-lite"/>
    </source>
</evidence>
<organism evidence="3 4">
    <name type="scientific">Chloebia gouldiae</name>
    <name type="common">Gouldian finch</name>
    <name type="synonym">Erythrura gouldiae</name>
    <dbReference type="NCBI Taxonomy" id="44316"/>
    <lineage>
        <taxon>Eukaryota</taxon>
        <taxon>Metazoa</taxon>
        <taxon>Chordata</taxon>
        <taxon>Craniata</taxon>
        <taxon>Vertebrata</taxon>
        <taxon>Euteleostomi</taxon>
        <taxon>Archelosauria</taxon>
        <taxon>Archosauria</taxon>
        <taxon>Dinosauria</taxon>
        <taxon>Saurischia</taxon>
        <taxon>Theropoda</taxon>
        <taxon>Coelurosauria</taxon>
        <taxon>Aves</taxon>
        <taxon>Neognathae</taxon>
        <taxon>Neoaves</taxon>
        <taxon>Telluraves</taxon>
        <taxon>Australaves</taxon>
        <taxon>Passeriformes</taxon>
        <taxon>Passeroidea</taxon>
        <taxon>Passeridae</taxon>
        <taxon>Chloebia</taxon>
    </lineage>
</organism>
<sequence length="281" mass="32583">MPATHLVFNCPHLVFIMCSVGVTECGKCRRTGNSFCVLKQHPFLSVCRRDYELLMKMSVLTTSPTVQTRTCRTWPISPPGNHHPATSSELKCVLQECSEKRMQGNMFPTSPFVYYYDDECDIKRRANRLKRKVADLQEAGLLPEQSETPFQEEQLEVPSHKKKSKLWREQQGKPSRSSEQQKKMKVNRAKRAQEKQRRDAEMHGEAKDFPRGHRQQGCKGSRARRRSLFQTLSGSKATCVEQALEGAKRKKKWKKQRNASPDSRDNLFLIKQRKKSKQKSW</sequence>
<dbReference type="EMBL" id="QUSF01000057">
    <property type="protein sequence ID" value="RLV97474.1"/>
    <property type="molecule type" value="Genomic_DNA"/>
</dbReference>
<feature type="compositionally biased region" description="Basic residues" evidence="1">
    <location>
        <begin position="212"/>
        <end position="227"/>
    </location>
</feature>
<dbReference type="AlphaFoldDB" id="A0A3L8S646"/>
<feature type="region of interest" description="Disordered" evidence="1">
    <location>
        <begin position="140"/>
        <end position="230"/>
    </location>
</feature>
<feature type="compositionally biased region" description="Basic and acidic residues" evidence="1">
    <location>
        <begin position="191"/>
        <end position="211"/>
    </location>
</feature>
<feature type="region of interest" description="Disordered" evidence="1">
    <location>
        <begin position="245"/>
        <end position="281"/>
    </location>
</feature>
<feature type="signal peptide" evidence="2">
    <location>
        <begin position="1"/>
        <end position="25"/>
    </location>
</feature>
<feature type="chain" id="PRO_5018096334" evidence="2">
    <location>
        <begin position="26"/>
        <end position="281"/>
    </location>
</feature>